<dbReference type="GO" id="GO:0006826">
    <property type="term" value="P:iron ion transport"/>
    <property type="evidence" value="ECO:0007669"/>
    <property type="project" value="TreeGrafter"/>
</dbReference>
<sequence>MLRLHKNTSMEALKKMDARGEIPRVRHGAPYKDTIPVGDRSVVIVRFRADNPGFWFFHCHIELHTELGMALVIQSGNVSEMPLPPYGFPKCKNWDTDDTPPQPLPLATGGEFDSQGNFSTIAETPVIVGIAVLICVSLVAVMLGILHCLRARSRDGDSRYQLIQSSTAHSQAGPYRSLRETNETALSGGLGQ</sequence>
<reference evidence="6 7" key="1">
    <citation type="journal article" date="2021" name="Elife">
        <title>Chloroplast acquisition without the gene transfer in kleptoplastic sea slugs, Plakobranchus ocellatus.</title>
        <authorList>
            <person name="Maeda T."/>
            <person name="Takahashi S."/>
            <person name="Yoshida T."/>
            <person name="Shimamura S."/>
            <person name="Takaki Y."/>
            <person name="Nagai Y."/>
            <person name="Toyoda A."/>
            <person name="Suzuki Y."/>
            <person name="Arimoto A."/>
            <person name="Ishii H."/>
            <person name="Satoh N."/>
            <person name="Nishiyama T."/>
            <person name="Hasebe M."/>
            <person name="Maruyama T."/>
            <person name="Minagawa J."/>
            <person name="Obokata J."/>
            <person name="Shigenobu S."/>
        </authorList>
    </citation>
    <scope>NUCLEOTIDE SEQUENCE [LARGE SCALE GENOMIC DNA]</scope>
</reference>
<dbReference type="GO" id="GO:0005507">
    <property type="term" value="F:copper ion binding"/>
    <property type="evidence" value="ECO:0007669"/>
    <property type="project" value="InterPro"/>
</dbReference>
<dbReference type="SUPFAM" id="SSF49503">
    <property type="entry name" value="Cupredoxins"/>
    <property type="match status" value="1"/>
</dbReference>
<proteinExistence type="predicted"/>
<evidence type="ECO:0000256" key="4">
    <source>
        <dbReference type="SAM" id="Phobius"/>
    </source>
</evidence>
<keyword evidence="3" id="KW-0186">Copper</keyword>
<dbReference type="InterPro" id="IPR045087">
    <property type="entry name" value="Cu-oxidase_fam"/>
</dbReference>
<dbReference type="PANTHER" id="PTHR11709:SF394">
    <property type="entry name" value="FI03373P-RELATED"/>
    <property type="match status" value="1"/>
</dbReference>
<dbReference type="InterPro" id="IPR002355">
    <property type="entry name" value="Cu_oxidase_Cu_BS"/>
</dbReference>
<evidence type="ECO:0000313" key="6">
    <source>
        <dbReference type="EMBL" id="GFR72286.1"/>
    </source>
</evidence>
<evidence type="ECO:0000259" key="5">
    <source>
        <dbReference type="Pfam" id="PF07731"/>
    </source>
</evidence>
<dbReference type="Pfam" id="PF07731">
    <property type="entry name" value="Cu-oxidase_2"/>
    <property type="match status" value="1"/>
</dbReference>
<keyword evidence="4" id="KW-1133">Transmembrane helix</keyword>
<keyword evidence="4" id="KW-0472">Membrane</keyword>
<dbReference type="EMBL" id="BMAT01007825">
    <property type="protein sequence ID" value="GFR72286.1"/>
    <property type="molecule type" value="Genomic_DNA"/>
</dbReference>
<evidence type="ECO:0000256" key="3">
    <source>
        <dbReference type="ARBA" id="ARBA00023008"/>
    </source>
</evidence>
<keyword evidence="7" id="KW-1185">Reference proteome</keyword>
<dbReference type="PANTHER" id="PTHR11709">
    <property type="entry name" value="MULTI-COPPER OXIDASE"/>
    <property type="match status" value="1"/>
</dbReference>
<evidence type="ECO:0000256" key="2">
    <source>
        <dbReference type="ARBA" id="ARBA00023002"/>
    </source>
</evidence>
<comment type="caution">
    <text evidence="6">The sequence shown here is derived from an EMBL/GenBank/DDBJ whole genome shotgun (WGS) entry which is preliminary data.</text>
</comment>
<dbReference type="AlphaFoldDB" id="A0AAV4FGX8"/>
<feature type="domain" description="Plastocyanin-like" evidence="5">
    <location>
        <begin position="28"/>
        <end position="75"/>
    </location>
</feature>
<dbReference type="Proteomes" id="UP000762676">
    <property type="component" value="Unassembled WGS sequence"/>
</dbReference>
<evidence type="ECO:0000313" key="7">
    <source>
        <dbReference type="Proteomes" id="UP000762676"/>
    </source>
</evidence>
<dbReference type="GO" id="GO:0016491">
    <property type="term" value="F:oxidoreductase activity"/>
    <property type="evidence" value="ECO:0007669"/>
    <property type="project" value="UniProtKB-KW"/>
</dbReference>
<feature type="transmembrane region" description="Helical" evidence="4">
    <location>
        <begin position="126"/>
        <end position="149"/>
    </location>
</feature>
<keyword evidence="1" id="KW-0479">Metal-binding</keyword>
<dbReference type="PROSITE" id="PS00080">
    <property type="entry name" value="MULTICOPPER_OXIDASE2"/>
    <property type="match status" value="1"/>
</dbReference>
<organism evidence="6 7">
    <name type="scientific">Elysia marginata</name>
    <dbReference type="NCBI Taxonomy" id="1093978"/>
    <lineage>
        <taxon>Eukaryota</taxon>
        <taxon>Metazoa</taxon>
        <taxon>Spiralia</taxon>
        <taxon>Lophotrochozoa</taxon>
        <taxon>Mollusca</taxon>
        <taxon>Gastropoda</taxon>
        <taxon>Heterobranchia</taxon>
        <taxon>Euthyneura</taxon>
        <taxon>Panpulmonata</taxon>
        <taxon>Sacoglossa</taxon>
        <taxon>Placobranchoidea</taxon>
        <taxon>Plakobranchidae</taxon>
        <taxon>Elysia</taxon>
    </lineage>
</organism>
<protein>
    <submittedName>
        <fullName evidence="6">Laccase-4</fullName>
    </submittedName>
</protein>
<dbReference type="InterPro" id="IPR011706">
    <property type="entry name" value="Cu-oxidase_C"/>
</dbReference>
<accession>A0AAV4FGX8</accession>
<name>A0AAV4FGX8_9GAST</name>
<dbReference type="Gene3D" id="2.60.40.420">
    <property type="entry name" value="Cupredoxins - blue copper proteins"/>
    <property type="match status" value="1"/>
</dbReference>
<gene>
    <name evidence="6" type="ORF">ElyMa_003836300</name>
</gene>
<dbReference type="GO" id="GO:0005886">
    <property type="term" value="C:plasma membrane"/>
    <property type="evidence" value="ECO:0007669"/>
    <property type="project" value="TreeGrafter"/>
</dbReference>
<evidence type="ECO:0000256" key="1">
    <source>
        <dbReference type="ARBA" id="ARBA00022723"/>
    </source>
</evidence>
<keyword evidence="2" id="KW-0560">Oxidoreductase</keyword>
<keyword evidence="4" id="KW-0812">Transmembrane</keyword>
<dbReference type="InterPro" id="IPR008972">
    <property type="entry name" value="Cupredoxin"/>
</dbReference>